<dbReference type="InterPro" id="IPR039379">
    <property type="entry name" value="Protoglobin_sensor_dom"/>
</dbReference>
<accession>A0A1C0Y5P2</accession>
<dbReference type="SMART" id="SM00283">
    <property type="entry name" value="MA"/>
    <property type="match status" value="1"/>
</dbReference>
<comment type="similarity">
    <text evidence="2">Belongs to the methyl-accepting chemotaxis (MCP) protein family.</text>
</comment>
<dbReference type="CDD" id="cd01068">
    <property type="entry name" value="globin_sensor"/>
    <property type="match status" value="1"/>
</dbReference>
<evidence type="ECO:0000313" key="6">
    <source>
        <dbReference type="Proteomes" id="UP000093199"/>
    </source>
</evidence>
<evidence type="ECO:0000256" key="3">
    <source>
        <dbReference type="PROSITE-ProRule" id="PRU00284"/>
    </source>
</evidence>
<evidence type="ECO:0000259" key="4">
    <source>
        <dbReference type="PROSITE" id="PS50111"/>
    </source>
</evidence>
<dbReference type="PANTHER" id="PTHR32089">
    <property type="entry name" value="METHYL-ACCEPTING CHEMOTAXIS PROTEIN MCPB"/>
    <property type="match status" value="1"/>
</dbReference>
<dbReference type="GO" id="GO:0019825">
    <property type="term" value="F:oxygen binding"/>
    <property type="evidence" value="ECO:0007669"/>
    <property type="project" value="InterPro"/>
</dbReference>
<dbReference type="PRINTS" id="PR00260">
    <property type="entry name" value="CHEMTRNSDUCR"/>
</dbReference>
<dbReference type="GO" id="GO:0004888">
    <property type="term" value="F:transmembrane signaling receptor activity"/>
    <property type="evidence" value="ECO:0007669"/>
    <property type="project" value="InterPro"/>
</dbReference>
<name>A0A1C0Y5P2_9BACL</name>
<proteinExistence type="inferred from homology"/>
<dbReference type="Pfam" id="PF00015">
    <property type="entry name" value="MCPsignal"/>
    <property type="match status" value="1"/>
</dbReference>
<reference evidence="5 6" key="1">
    <citation type="submission" date="2016-07" db="EMBL/GenBank/DDBJ databases">
        <title>Caryophanon tenue genome sequencing.</title>
        <authorList>
            <person name="Verma A."/>
            <person name="Pal Y."/>
            <person name="Krishnamurthi S."/>
        </authorList>
    </citation>
    <scope>NUCLEOTIDE SEQUENCE [LARGE SCALE GENOMIC DNA]</scope>
    <source>
        <strain evidence="5 6">DSM 14152</strain>
    </source>
</reference>
<dbReference type="Gene3D" id="1.10.287.950">
    <property type="entry name" value="Methyl-accepting chemotaxis protein"/>
    <property type="match status" value="1"/>
</dbReference>
<dbReference type="InterPro" id="IPR012292">
    <property type="entry name" value="Globin/Proto"/>
</dbReference>
<feature type="domain" description="Methyl-accepting transducer" evidence="4">
    <location>
        <begin position="194"/>
        <end position="422"/>
    </location>
</feature>
<dbReference type="PROSITE" id="PS50111">
    <property type="entry name" value="CHEMOTAXIS_TRANSDUC_2"/>
    <property type="match status" value="1"/>
</dbReference>
<dbReference type="STRING" id="33978.A6M13_07215"/>
<dbReference type="GO" id="GO:0007165">
    <property type="term" value="P:signal transduction"/>
    <property type="evidence" value="ECO:0007669"/>
    <property type="project" value="UniProtKB-KW"/>
</dbReference>
<evidence type="ECO:0000313" key="5">
    <source>
        <dbReference type="EMBL" id="OCS82499.1"/>
    </source>
</evidence>
<organism evidence="5 6">
    <name type="scientific">Caryophanon tenue</name>
    <dbReference type="NCBI Taxonomy" id="33978"/>
    <lineage>
        <taxon>Bacteria</taxon>
        <taxon>Bacillati</taxon>
        <taxon>Bacillota</taxon>
        <taxon>Bacilli</taxon>
        <taxon>Bacillales</taxon>
        <taxon>Caryophanaceae</taxon>
        <taxon>Caryophanon</taxon>
    </lineage>
</organism>
<protein>
    <recommendedName>
        <fullName evidence="4">Methyl-accepting transducer domain-containing protein</fullName>
    </recommendedName>
</protein>
<dbReference type="SUPFAM" id="SSF58104">
    <property type="entry name" value="Methyl-accepting chemotaxis protein (MCP) signaling domain"/>
    <property type="match status" value="1"/>
</dbReference>
<dbReference type="Proteomes" id="UP000093199">
    <property type="component" value="Unassembled WGS sequence"/>
</dbReference>
<dbReference type="Pfam" id="PF11563">
    <property type="entry name" value="Protoglobin"/>
    <property type="match status" value="1"/>
</dbReference>
<sequence length="432" mass="48580">MLFKREKEVTRVDISSYSVRIQFNQHQHLLKKIDIIEIGEQDLKYLCAMRPYVQQHIEELVDAFYSAIGKEPSLVAIINQHSSVERLKITLRKHIIEMFAGTLDDMYFETRRRIAQVHVHIGLQSPWYIASFQQLFVGLVALVWRYIPHEEDRKYMIEAISKISNFEQQIVLEEFETIVEHLKENMESNKQKITQTVVETSESLAAISEETNASFQVLNDQANELKGLAESATAYSLEVEQKALQGHQYIESHVQNMDSIEGSVHAIVDDIQCLVQLSRQMGDIIGIVEAIANQTNLLSLNAAIEAARAGEYGKGFAVVAAEVRKLSEQTKESTASVSELLKNTTTYIDHLESRLQHILDGVKQGSSSTAETAQQFTVILEAVHQSKEQNELMGKHLGVVSDTMCDISKAFGEVVYSADNLANLAGDLDIAK</sequence>
<dbReference type="PANTHER" id="PTHR32089:SF118">
    <property type="entry name" value="HEME-BASED AEROTACTIC TRANSDUCER HEMAT"/>
    <property type="match status" value="1"/>
</dbReference>
<dbReference type="GO" id="GO:0016020">
    <property type="term" value="C:membrane"/>
    <property type="evidence" value="ECO:0007669"/>
    <property type="project" value="InterPro"/>
</dbReference>
<dbReference type="GO" id="GO:0020037">
    <property type="term" value="F:heme binding"/>
    <property type="evidence" value="ECO:0007669"/>
    <property type="project" value="InterPro"/>
</dbReference>
<keyword evidence="1 3" id="KW-0807">Transducer</keyword>
<dbReference type="InterPro" id="IPR004090">
    <property type="entry name" value="Chemotax_Me-accpt_rcpt"/>
</dbReference>
<dbReference type="RefSeq" id="WP_066548531.1">
    <property type="nucleotide sequence ID" value="NZ_MASJ01000041.1"/>
</dbReference>
<comment type="caution">
    <text evidence="5">The sequence shown here is derived from an EMBL/GenBank/DDBJ whole genome shotgun (WGS) entry which is preliminary data.</text>
</comment>
<keyword evidence="6" id="KW-1185">Reference proteome</keyword>
<dbReference type="AlphaFoldDB" id="A0A1C0Y5P2"/>
<dbReference type="SUPFAM" id="SSF46458">
    <property type="entry name" value="Globin-like"/>
    <property type="match status" value="1"/>
</dbReference>
<dbReference type="EMBL" id="MASJ01000041">
    <property type="protein sequence ID" value="OCS82499.1"/>
    <property type="molecule type" value="Genomic_DNA"/>
</dbReference>
<gene>
    <name evidence="5" type="ORF">A6M13_07215</name>
</gene>
<dbReference type="InterPro" id="IPR004089">
    <property type="entry name" value="MCPsignal_dom"/>
</dbReference>
<dbReference type="InterPro" id="IPR044398">
    <property type="entry name" value="Globin-sensor_dom"/>
</dbReference>
<evidence type="ECO:0000256" key="2">
    <source>
        <dbReference type="ARBA" id="ARBA00029447"/>
    </source>
</evidence>
<dbReference type="GO" id="GO:0006935">
    <property type="term" value="P:chemotaxis"/>
    <property type="evidence" value="ECO:0007669"/>
    <property type="project" value="InterPro"/>
</dbReference>
<dbReference type="InterPro" id="IPR009050">
    <property type="entry name" value="Globin-like_sf"/>
</dbReference>
<evidence type="ECO:0000256" key="1">
    <source>
        <dbReference type="ARBA" id="ARBA00023224"/>
    </source>
</evidence>
<dbReference type="Gene3D" id="1.10.490.10">
    <property type="entry name" value="Globins"/>
    <property type="match status" value="1"/>
</dbReference>